<dbReference type="EMBL" id="CP045226">
    <property type="protein sequence ID" value="QFS43314.1"/>
    <property type="molecule type" value="Genomic_DNA"/>
</dbReference>
<accession>A0A5P8VSL6</accession>
<reference evidence="1 2" key="1">
    <citation type="submission" date="2019-10" db="EMBL/GenBank/DDBJ databases">
        <title>Genomic and transcriptomic insights into the perfect genentic adaptation of a filamentous nitrogen-fixing cyanobacterium to rice fields.</title>
        <authorList>
            <person name="Chen Z."/>
        </authorList>
    </citation>
    <scope>NUCLEOTIDE SEQUENCE [LARGE SCALE GENOMIC DNA]</scope>
    <source>
        <strain evidence="1">CCNUC1</strain>
    </source>
</reference>
<name>A0A5P8VSL6_9NOSO</name>
<gene>
    <name evidence="1" type="ORF">GXM_00787</name>
</gene>
<keyword evidence="2" id="KW-1185">Reference proteome</keyword>
<organism evidence="1 2">
    <name type="scientific">Nostoc sphaeroides CCNUC1</name>
    <dbReference type="NCBI Taxonomy" id="2653204"/>
    <lineage>
        <taxon>Bacteria</taxon>
        <taxon>Bacillati</taxon>
        <taxon>Cyanobacteriota</taxon>
        <taxon>Cyanophyceae</taxon>
        <taxon>Nostocales</taxon>
        <taxon>Nostocaceae</taxon>
        <taxon>Nostoc</taxon>
    </lineage>
</organism>
<evidence type="ECO:0000313" key="1">
    <source>
        <dbReference type="EMBL" id="QFS43314.1"/>
    </source>
</evidence>
<dbReference type="AlphaFoldDB" id="A0A5P8VSL6"/>
<evidence type="ECO:0000313" key="2">
    <source>
        <dbReference type="Proteomes" id="UP000326678"/>
    </source>
</evidence>
<proteinExistence type="predicted"/>
<sequence length="38" mass="4295">MTVNIFVQLLNQDYLGLCQAIANDKPLLVYAIFLHTNS</sequence>
<dbReference type="KEGG" id="nsh:GXM_00787"/>
<protein>
    <submittedName>
        <fullName evidence="1">Uncharacterized protein</fullName>
    </submittedName>
</protein>
<dbReference type="Proteomes" id="UP000326678">
    <property type="component" value="Chromosome Gxm1"/>
</dbReference>